<evidence type="ECO:0000313" key="2">
    <source>
        <dbReference type="EMBL" id="GAA1954437.1"/>
    </source>
</evidence>
<evidence type="ECO:0000256" key="1">
    <source>
        <dbReference type="SAM" id="Phobius"/>
    </source>
</evidence>
<proteinExistence type="predicted"/>
<comment type="caution">
    <text evidence="2">The sequence shown here is derived from an EMBL/GenBank/DDBJ whole genome shotgun (WGS) entry which is preliminary data.</text>
</comment>
<evidence type="ECO:0000313" key="3">
    <source>
        <dbReference type="Proteomes" id="UP001500571"/>
    </source>
</evidence>
<keyword evidence="1" id="KW-0812">Transmembrane</keyword>
<accession>A0ABP5C0B5</accession>
<dbReference type="EMBL" id="BAAAPB010000001">
    <property type="protein sequence ID" value="GAA1954437.1"/>
    <property type="molecule type" value="Genomic_DNA"/>
</dbReference>
<keyword evidence="1" id="KW-0472">Membrane</keyword>
<protein>
    <submittedName>
        <fullName evidence="2">Uncharacterized protein</fullName>
    </submittedName>
</protein>
<feature type="transmembrane region" description="Helical" evidence="1">
    <location>
        <begin position="136"/>
        <end position="161"/>
    </location>
</feature>
<keyword evidence="1" id="KW-1133">Transmembrane helix</keyword>
<dbReference type="Proteomes" id="UP001500571">
    <property type="component" value="Unassembled WGS sequence"/>
</dbReference>
<keyword evidence="3" id="KW-1185">Reference proteome</keyword>
<dbReference type="RefSeq" id="WP_344043422.1">
    <property type="nucleotide sequence ID" value="NZ_BAAAPB010000001.1"/>
</dbReference>
<name>A0ABP5C0B5_9ACTN</name>
<sequence length="163" mass="18520">MPRISSVGVTPGPTPFFGHHVDVTERICHNGTFIKWATQPNISFPGAFNPFATPFESLRVTQKPFIYSTRTCLGGPCRITWRFTVTQGIKGIDVNEFVFYYRAYPARSELCFGKTCAETKWTRGWDRRMSREAQMFFRALGVMLVLYFAGAALFSVIQLLARS</sequence>
<organism evidence="2 3">
    <name type="scientific">Nocardioides panacihumi</name>
    <dbReference type="NCBI Taxonomy" id="400774"/>
    <lineage>
        <taxon>Bacteria</taxon>
        <taxon>Bacillati</taxon>
        <taxon>Actinomycetota</taxon>
        <taxon>Actinomycetes</taxon>
        <taxon>Propionibacteriales</taxon>
        <taxon>Nocardioidaceae</taxon>
        <taxon>Nocardioides</taxon>
    </lineage>
</organism>
<gene>
    <name evidence="2" type="ORF">GCM10009798_12040</name>
</gene>
<reference evidence="3" key="1">
    <citation type="journal article" date="2019" name="Int. J. Syst. Evol. Microbiol.">
        <title>The Global Catalogue of Microorganisms (GCM) 10K type strain sequencing project: providing services to taxonomists for standard genome sequencing and annotation.</title>
        <authorList>
            <consortium name="The Broad Institute Genomics Platform"/>
            <consortium name="The Broad Institute Genome Sequencing Center for Infectious Disease"/>
            <person name="Wu L."/>
            <person name="Ma J."/>
        </authorList>
    </citation>
    <scope>NUCLEOTIDE SEQUENCE [LARGE SCALE GENOMIC DNA]</scope>
    <source>
        <strain evidence="3">JCM 15309</strain>
    </source>
</reference>